<evidence type="ECO:0000256" key="1">
    <source>
        <dbReference type="SAM" id="MobiDB-lite"/>
    </source>
</evidence>
<dbReference type="InterPro" id="IPR048536">
    <property type="entry name" value="Rrn6_K-rich"/>
</dbReference>
<reference evidence="5" key="1">
    <citation type="submission" date="2022-10" db="EMBL/GenBank/DDBJ databases">
        <title>Culturing micro-colonial fungi from biological soil crusts in the Mojave desert and describing Neophaeococcomyces mojavensis, and introducing the new genera and species Taxawa tesnikishii.</title>
        <authorList>
            <person name="Kurbessoian T."/>
            <person name="Stajich J.E."/>
        </authorList>
    </citation>
    <scope>NUCLEOTIDE SEQUENCE</scope>
    <source>
        <strain evidence="5">TK_41</strain>
    </source>
</reference>
<dbReference type="GO" id="GO:0001163">
    <property type="term" value="F:RNA polymerase I transcription regulatory region sequence-specific DNA binding"/>
    <property type="evidence" value="ECO:0007669"/>
    <property type="project" value="TreeGrafter"/>
</dbReference>
<evidence type="ECO:0000259" key="4">
    <source>
        <dbReference type="Pfam" id="PF20640"/>
    </source>
</evidence>
<comment type="caution">
    <text evidence="5">The sequence shown here is derived from an EMBL/GenBank/DDBJ whole genome shotgun (WGS) entry which is preliminary data.</text>
</comment>
<dbReference type="PANTHER" id="PTHR28221:SF2">
    <property type="entry name" value="RNA POLYMERASE I-SPECIFIC TRANSCRIPTION INITIATION FACTOR RRN6"/>
    <property type="match status" value="1"/>
</dbReference>
<name>A0AA38XBA8_9EURO</name>
<dbReference type="GO" id="GO:0042790">
    <property type="term" value="P:nucleolar large rRNA transcription by RNA polymerase I"/>
    <property type="evidence" value="ECO:0007669"/>
    <property type="project" value="TreeGrafter"/>
</dbReference>
<dbReference type="InterPro" id="IPR048535">
    <property type="entry name" value="RRN6_beta-prop"/>
</dbReference>
<dbReference type="Pfam" id="PF20639">
    <property type="entry name" value="Rrn6_K-rich"/>
    <property type="match status" value="1"/>
</dbReference>
<keyword evidence="6" id="KW-1185">Reference proteome</keyword>
<gene>
    <name evidence="5" type="ORF">H2200_006278</name>
</gene>
<dbReference type="GO" id="GO:0070860">
    <property type="term" value="C:RNA polymerase I core factor complex"/>
    <property type="evidence" value="ECO:0007669"/>
    <property type="project" value="TreeGrafter"/>
</dbReference>
<feature type="domain" description="RRN6 beta-propeller" evidence="2">
    <location>
        <begin position="131"/>
        <end position="505"/>
    </location>
</feature>
<dbReference type="Pfam" id="PF20640">
    <property type="entry name" value="Rrn6_HB"/>
    <property type="match status" value="1"/>
</dbReference>
<feature type="domain" description="RRN6 helical bundle" evidence="4">
    <location>
        <begin position="676"/>
        <end position="767"/>
    </location>
</feature>
<feature type="region of interest" description="Disordered" evidence="1">
    <location>
        <begin position="934"/>
        <end position="997"/>
    </location>
</feature>
<dbReference type="AlphaFoldDB" id="A0AA38XBA8"/>
<sequence length="997" mass="110092">MAEARRARHHVHETSALSYGHFGTATYDDQKHEWWFLRQHEDQQDSGANEEHVTGSAVIYFEPINERAFNPVIDASLPNNKFRPHTTNARGLQNLFLNNIPEASLIGTSPPPSAYDLDSLQGFSAQTRTLANTLALGHARKPLESGLHSNVPATAIVAMPAGPHLETLRLLGFEARQVEIRNDAGLHKPYTLPFVGNTAFGQWCESADPILQVSSAPEAKGTQFLVVKPSGTTILRPMLVDALPGVLTSTEPAVRSTSIHRVLDPCPAATIPSSRTGESPHAYAALNLDDQNMVAIVDVSGQWSTWKLTGSESRSARILYRAHLLGSNNLNFNLQHSSLKSGFLEGDDWHRVSWLASSKGTMARVLVCNRRLAAVYGQGGEFVGQVDTRLGPLSERNVILDIKNSNHHRGHLFVLTTSRLLVFSSTEGSRKERNLVQPLELVSSWNHFRDRADLSLRMSIIESPKDSWILVSSRSDTFALMYRFGYESSSSNLVSLADPSIFHLPQLLKDQGEDVSDIVLCPVKIPHQSRPFVAADHALIKLIAGTKDGRIIEALYKHNFSQSGPAEEHSGTMPVLSLPRLSNPIPRSTKYIDEDDLDDFVLSKTIAGLPFPAQEVAVSDSLKEAKPTTFNSRSWESLLENLALEDEEDEETSWTAALRQAIERFEQSQGPNKPMSGQLIPDLVKNASIMDLEADSRSLETWLDDLAVRPDIDSELVSFPKSNTNGAHHQLLNHYNKLVDAFVQPLSDQMTDRNRVNRERLVRQIAGLEVLGAVMLRTKQPFGRSESHPPEAAPNSEPAVPYPSPAPDSEDAEYSQSSTHGVSVASEEPAVARLRQYVDFRHQVPPLLLDHIPATSIILGHLPASMQEDPAEYSYQEKNQRMKLVQEQHAAESLDPKQRQKALKSAARLQRKLERNRLVGQEAVLQRSLLPSIGTGTEVTTLPGRDVQSSQAVASGSSQMNNQDQDALPGLTMTQPERGAFGTRQAAKKVKKRRAGF</sequence>
<protein>
    <recommendedName>
        <fullName evidence="7">RNA polymerase I-specific transcription initiation factor RRN6-like protein</fullName>
    </recommendedName>
</protein>
<dbReference type="InterPro" id="IPR019350">
    <property type="entry name" value="RNA_pol_I-sp_TIF_RRN6-like"/>
</dbReference>
<dbReference type="PANTHER" id="PTHR28221">
    <property type="entry name" value="RNA POLYMERASE I-SPECIFIC TRANSCRIPTION INITIATION FACTOR RRN6"/>
    <property type="match status" value="1"/>
</dbReference>
<dbReference type="Proteomes" id="UP001172673">
    <property type="component" value="Unassembled WGS sequence"/>
</dbReference>
<organism evidence="5 6">
    <name type="scientific">Cladophialophora chaetospira</name>
    <dbReference type="NCBI Taxonomy" id="386627"/>
    <lineage>
        <taxon>Eukaryota</taxon>
        <taxon>Fungi</taxon>
        <taxon>Dikarya</taxon>
        <taxon>Ascomycota</taxon>
        <taxon>Pezizomycotina</taxon>
        <taxon>Eurotiomycetes</taxon>
        <taxon>Chaetothyriomycetidae</taxon>
        <taxon>Chaetothyriales</taxon>
        <taxon>Herpotrichiellaceae</taxon>
        <taxon>Cladophialophora</taxon>
    </lineage>
</organism>
<proteinExistence type="predicted"/>
<evidence type="ECO:0000259" key="3">
    <source>
        <dbReference type="Pfam" id="PF20639"/>
    </source>
</evidence>
<feature type="compositionally biased region" description="Basic residues" evidence="1">
    <location>
        <begin position="986"/>
        <end position="997"/>
    </location>
</feature>
<evidence type="ECO:0000313" key="5">
    <source>
        <dbReference type="EMBL" id="KAJ9609948.1"/>
    </source>
</evidence>
<evidence type="ECO:0000313" key="6">
    <source>
        <dbReference type="Proteomes" id="UP001172673"/>
    </source>
</evidence>
<dbReference type="Pfam" id="PF10214">
    <property type="entry name" value="Rrn6_beta-prop"/>
    <property type="match status" value="1"/>
</dbReference>
<evidence type="ECO:0008006" key="7">
    <source>
        <dbReference type="Google" id="ProtNLM"/>
    </source>
</evidence>
<dbReference type="EMBL" id="JAPDRK010000008">
    <property type="protein sequence ID" value="KAJ9609948.1"/>
    <property type="molecule type" value="Genomic_DNA"/>
</dbReference>
<feature type="region of interest" description="Disordered" evidence="1">
    <location>
        <begin position="781"/>
        <end position="826"/>
    </location>
</feature>
<accession>A0AA38XBA8</accession>
<feature type="compositionally biased region" description="Low complexity" evidence="1">
    <location>
        <begin position="947"/>
        <end position="959"/>
    </location>
</feature>
<dbReference type="GO" id="GO:0001179">
    <property type="term" value="F:RNA polymerase I general transcription initiation factor binding"/>
    <property type="evidence" value="ECO:0007669"/>
    <property type="project" value="TreeGrafter"/>
</dbReference>
<feature type="domain" description="RRN6 K-rich C-terminal" evidence="3">
    <location>
        <begin position="866"/>
        <end position="997"/>
    </location>
</feature>
<dbReference type="InterPro" id="IPR048537">
    <property type="entry name" value="RRN6_HB"/>
</dbReference>
<evidence type="ECO:0000259" key="2">
    <source>
        <dbReference type="Pfam" id="PF10214"/>
    </source>
</evidence>